<keyword evidence="6 7" id="KW-0472">Membrane</keyword>
<dbReference type="Proteomes" id="UP000678154">
    <property type="component" value="Chromosome"/>
</dbReference>
<accession>A0ABX8DLN1</accession>
<protein>
    <submittedName>
        <fullName evidence="8">YeiH family putative sulfate export transporter</fullName>
    </submittedName>
</protein>
<evidence type="ECO:0000313" key="8">
    <source>
        <dbReference type="EMBL" id="QVL17210.1"/>
    </source>
</evidence>
<feature type="transmembrane region" description="Helical" evidence="7">
    <location>
        <begin position="27"/>
        <end position="43"/>
    </location>
</feature>
<name>A0ABX8DLN1_9PSED</name>
<dbReference type="PANTHER" id="PTHR30106:SF2">
    <property type="entry name" value="UPF0324 INNER MEMBRANE PROTEIN YEIH"/>
    <property type="match status" value="1"/>
</dbReference>
<keyword evidence="9" id="KW-1185">Reference proteome</keyword>
<feature type="transmembrane region" description="Helical" evidence="7">
    <location>
        <begin position="243"/>
        <end position="264"/>
    </location>
</feature>
<dbReference type="RefSeq" id="WP_213605931.1">
    <property type="nucleotide sequence ID" value="NZ_CP074676.1"/>
</dbReference>
<reference evidence="8 9" key="1">
    <citation type="journal article" date="2016" name="J. Hazard. Mater.">
        <title>A newly isolated Pseudomonas putida S-1 strain for batch-mode-propanethiol degradation and continuous treatment of propanethiol-containing waste gas.</title>
        <authorList>
            <person name="Chen D.Z."/>
            <person name="Sun Y.M."/>
            <person name="Han L.M."/>
            <person name="Chen J."/>
            <person name="Ye J.X."/>
            <person name="Chen J.M."/>
        </authorList>
    </citation>
    <scope>NUCLEOTIDE SEQUENCE [LARGE SCALE GENOMIC DNA]</scope>
    <source>
        <strain evidence="8 9">S-1</strain>
    </source>
</reference>
<comment type="similarity">
    <text evidence="2">Belongs to the UPF0324 family.</text>
</comment>
<evidence type="ECO:0000256" key="5">
    <source>
        <dbReference type="ARBA" id="ARBA00022989"/>
    </source>
</evidence>
<evidence type="ECO:0000256" key="7">
    <source>
        <dbReference type="SAM" id="Phobius"/>
    </source>
</evidence>
<dbReference type="InterPro" id="IPR018383">
    <property type="entry name" value="UPF0324_pro"/>
</dbReference>
<feature type="transmembrane region" description="Helical" evidence="7">
    <location>
        <begin position="270"/>
        <end position="291"/>
    </location>
</feature>
<evidence type="ECO:0000256" key="2">
    <source>
        <dbReference type="ARBA" id="ARBA00007977"/>
    </source>
</evidence>
<dbReference type="EMBL" id="CP074676">
    <property type="protein sequence ID" value="QVL17210.1"/>
    <property type="molecule type" value="Genomic_DNA"/>
</dbReference>
<keyword evidence="5 7" id="KW-1133">Transmembrane helix</keyword>
<gene>
    <name evidence="8" type="ORF">KH389_17575</name>
</gene>
<feature type="transmembrane region" description="Helical" evidence="7">
    <location>
        <begin position="303"/>
        <end position="327"/>
    </location>
</feature>
<keyword evidence="3" id="KW-1003">Cell membrane</keyword>
<feature type="transmembrane region" description="Helical" evidence="7">
    <location>
        <begin position="89"/>
        <end position="108"/>
    </location>
</feature>
<evidence type="ECO:0000256" key="3">
    <source>
        <dbReference type="ARBA" id="ARBA00022475"/>
    </source>
</evidence>
<feature type="transmembrane region" description="Helical" evidence="7">
    <location>
        <begin position="178"/>
        <end position="198"/>
    </location>
</feature>
<sequence length="329" mass="34737">MWQGLALCGVLTAGGYALTKAPGLAGGGFSPLVFALLLGLVAGNLPMTRSVPNVRPGLLFSMRWLLRGGIVLFGLSLTLQQIFALGPKILVLDIAVITSVLVVGYFFGTRILKMERDVTLLTCAGSAICGAAAVLATEATIRSRPAATSMAVATVVLFGTLAMLTYPLFYPLTGMDEGLFGIYIGATVHEVAQVVAAGDAVGPAALTNAVIVKLVRVMLLIPFLLIVDQWWQRRSTTSESSKTGLVIPWFAFGFLAMVIFNSFVTLPVSLHQGLVLSGQVAMAMAMAALGYETRLEKLASLGIKPFVLALCLFVMLMIGGLFAVSLLHL</sequence>
<feature type="transmembrane region" description="Helical" evidence="7">
    <location>
        <begin position="147"/>
        <end position="166"/>
    </location>
</feature>
<feature type="transmembrane region" description="Helical" evidence="7">
    <location>
        <begin position="64"/>
        <end position="83"/>
    </location>
</feature>
<dbReference type="GeneID" id="87482076"/>
<dbReference type="InterPro" id="IPR004630">
    <property type="entry name" value="UPF0324_YeiH-like"/>
</dbReference>
<organism evidence="8 9">
    <name type="scientific">Pseudomonas qingdaonensis</name>
    <dbReference type="NCBI Taxonomy" id="2056231"/>
    <lineage>
        <taxon>Bacteria</taxon>
        <taxon>Pseudomonadati</taxon>
        <taxon>Pseudomonadota</taxon>
        <taxon>Gammaproteobacteria</taxon>
        <taxon>Pseudomonadales</taxon>
        <taxon>Pseudomonadaceae</taxon>
        <taxon>Pseudomonas</taxon>
    </lineage>
</organism>
<dbReference type="Pfam" id="PF03601">
    <property type="entry name" value="Cons_hypoth698"/>
    <property type="match status" value="1"/>
</dbReference>
<evidence type="ECO:0000256" key="1">
    <source>
        <dbReference type="ARBA" id="ARBA00004651"/>
    </source>
</evidence>
<feature type="transmembrane region" description="Helical" evidence="7">
    <location>
        <begin position="210"/>
        <end position="231"/>
    </location>
</feature>
<keyword evidence="4 7" id="KW-0812">Transmembrane</keyword>
<feature type="transmembrane region" description="Helical" evidence="7">
    <location>
        <begin position="120"/>
        <end position="141"/>
    </location>
</feature>
<dbReference type="NCBIfam" id="TIGR00698">
    <property type="entry name" value="YeiH family putative sulfate export transporter"/>
    <property type="match status" value="1"/>
</dbReference>
<proteinExistence type="inferred from homology"/>
<evidence type="ECO:0000256" key="6">
    <source>
        <dbReference type="ARBA" id="ARBA00023136"/>
    </source>
</evidence>
<dbReference type="PANTHER" id="PTHR30106">
    <property type="entry name" value="INNER MEMBRANE PROTEIN YEIH-RELATED"/>
    <property type="match status" value="1"/>
</dbReference>
<evidence type="ECO:0000256" key="4">
    <source>
        <dbReference type="ARBA" id="ARBA00022692"/>
    </source>
</evidence>
<evidence type="ECO:0000313" key="9">
    <source>
        <dbReference type="Proteomes" id="UP000678154"/>
    </source>
</evidence>
<comment type="subcellular location">
    <subcellularLocation>
        <location evidence="1">Cell membrane</location>
        <topology evidence="1">Multi-pass membrane protein</topology>
    </subcellularLocation>
</comment>